<feature type="region of interest" description="Disordered" evidence="1">
    <location>
        <begin position="1"/>
        <end position="48"/>
    </location>
</feature>
<comment type="caution">
    <text evidence="2">The sequence shown here is derived from an EMBL/GenBank/DDBJ whole genome shotgun (WGS) entry which is preliminary data.</text>
</comment>
<evidence type="ECO:0000313" key="2">
    <source>
        <dbReference type="EMBL" id="KAF6217710.1"/>
    </source>
</evidence>
<dbReference type="RefSeq" id="XP_037147145.1">
    <property type="nucleotide sequence ID" value="XM_037297435.1"/>
</dbReference>
<protein>
    <submittedName>
        <fullName evidence="2">Uncharacterized protein</fullName>
    </submittedName>
</protein>
<proteinExistence type="predicted"/>
<feature type="compositionally biased region" description="Basic residues" evidence="1">
    <location>
        <begin position="150"/>
        <end position="163"/>
    </location>
</feature>
<dbReference type="AlphaFoldDB" id="A0A8H6C5T0"/>
<dbReference type="GeneID" id="59334938"/>
<keyword evidence="3" id="KW-1185">Reference proteome</keyword>
<reference evidence="2 3" key="1">
    <citation type="journal article" date="2020" name="Genomics">
        <title>Complete, high-quality genomes from long-read metagenomic sequencing of two wolf lichen thalli reveals enigmatic genome architecture.</title>
        <authorList>
            <person name="McKenzie S.K."/>
            <person name="Walston R.F."/>
            <person name="Allen J.L."/>
        </authorList>
    </citation>
    <scope>NUCLEOTIDE SEQUENCE [LARGE SCALE GENOMIC DNA]</scope>
    <source>
        <strain evidence="2">WasteWater1</strain>
    </source>
</reference>
<sequence>MGESSKYHRRLIVQENRQDPARTEPRRVQALERRGPRGHASGREGRTKGVHLVAWEGLPVWASLGFEALERRSRGRRGGVRGRWRRRGRGRGNGASAGDVAETSVNQGGKWVEAEDAGLEDDDGDDVAGARGSGTIGEEDDSAFGTWRANAKRKRARSRRKRERREQFPEPTPRLAGSVYGHVGTGRWPRSGQKGPEKSAGLRATVERGADKVCGSRGAKGKGGLRLRNWKCRAREHDHVRGRIAPTAKGRISRGFMRRPDIIHGAG</sequence>
<feature type="region of interest" description="Disordered" evidence="1">
    <location>
        <begin position="119"/>
        <end position="202"/>
    </location>
</feature>
<feature type="compositionally biased region" description="Basic residues" evidence="1">
    <location>
        <begin position="73"/>
        <end position="90"/>
    </location>
</feature>
<feature type="compositionally biased region" description="Basic and acidic residues" evidence="1">
    <location>
        <begin position="16"/>
        <end position="47"/>
    </location>
</feature>
<evidence type="ECO:0000313" key="3">
    <source>
        <dbReference type="Proteomes" id="UP000593566"/>
    </source>
</evidence>
<evidence type="ECO:0000256" key="1">
    <source>
        <dbReference type="SAM" id="MobiDB-lite"/>
    </source>
</evidence>
<accession>A0A8H6C5T0</accession>
<feature type="region of interest" description="Disordered" evidence="1">
    <location>
        <begin position="72"/>
        <end position="104"/>
    </location>
</feature>
<organism evidence="2 3">
    <name type="scientific">Letharia lupina</name>
    <dbReference type="NCBI Taxonomy" id="560253"/>
    <lineage>
        <taxon>Eukaryota</taxon>
        <taxon>Fungi</taxon>
        <taxon>Dikarya</taxon>
        <taxon>Ascomycota</taxon>
        <taxon>Pezizomycotina</taxon>
        <taxon>Lecanoromycetes</taxon>
        <taxon>OSLEUM clade</taxon>
        <taxon>Lecanoromycetidae</taxon>
        <taxon>Lecanorales</taxon>
        <taxon>Lecanorineae</taxon>
        <taxon>Parmeliaceae</taxon>
        <taxon>Letharia</taxon>
    </lineage>
</organism>
<dbReference type="EMBL" id="JACCJB010000025">
    <property type="protein sequence ID" value="KAF6217710.1"/>
    <property type="molecule type" value="Genomic_DNA"/>
</dbReference>
<gene>
    <name evidence="2" type="ORF">HO133_006537</name>
</gene>
<dbReference type="Proteomes" id="UP000593566">
    <property type="component" value="Unassembled WGS sequence"/>
</dbReference>
<name>A0A8H6C5T0_9LECA</name>